<sequence length="43" mass="5335">MHMPAIFQYYDYIIISYIKYIYTIYIRDNYIKCNLNTHAYNSS</sequence>
<organism evidence="1">
    <name type="scientific">Lepeophtheirus salmonis</name>
    <name type="common">Salmon louse</name>
    <name type="synonym">Caligus salmonis</name>
    <dbReference type="NCBI Taxonomy" id="72036"/>
    <lineage>
        <taxon>Eukaryota</taxon>
        <taxon>Metazoa</taxon>
        <taxon>Ecdysozoa</taxon>
        <taxon>Arthropoda</taxon>
        <taxon>Crustacea</taxon>
        <taxon>Multicrustacea</taxon>
        <taxon>Hexanauplia</taxon>
        <taxon>Copepoda</taxon>
        <taxon>Siphonostomatoida</taxon>
        <taxon>Caligidae</taxon>
        <taxon>Lepeophtheirus</taxon>
    </lineage>
</organism>
<dbReference type="EMBL" id="HACA01013304">
    <property type="protein sequence ID" value="CDW30665.1"/>
    <property type="molecule type" value="Transcribed_RNA"/>
</dbReference>
<accession>A0A0K2TXU2</accession>
<protein>
    <submittedName>
        <fullName evidence="1">Uncharacterized protein</fullName>
    </submittedName>
</protein>
<dbReference type="AlphaFoldDB" id="A0A0K2TXU2"/>
<name>A0A0K2TXU2_LEPSM</name>
<reference evidence="1" key="1">
    <citation type="submission" date="2014-05" db="EMBL/GenBank/DDBJ databases">
        <authorList>
            <person name="Chronopoulou M."/>
        </authorList>
    </citation>
    <scope>NUCLEOTIDE SEQUENCE</scope>
    <source>
        <tissue evidence="1">Whole organism</tissue>
    </source>
</reference>
<evidence type="ECO:0000313" key="1">
    <source>
        <dbReference type="EMBL" id="CDW30665.1"/>
    </source>
</evidence>
<proteinExistence type="predicted"/>